<comment type="caution">
    <text evidence="1">The sequence shown here is derived from an EMBL/GenBank/DDBJ whole genome shotgun (WGS) entry which is preliminary data.</text>
</comment>
<dbReference type="InParanoid" id="H0EH09"/>
<proteinExistence type="predicted"/>
<dbReference type="HOGENOM" id="CLU_3106546_0_0_1"/>
<accession>H0EH09</accession>
<dbReference type="Proteomes" id="UP000005446">
    <property type="component" value="Unassembled WGS sequence"/>
</dbReference>
<protein>
    <submittedName>
        <fullName evidence="1">Uncharacterized protein</fullName>
    </submittedName>
</protein>
<keyword evidence="2" id="KW-1185">Reference proteome</keyword>
<gene>
    <name evidence="1" type="ORF">M7I_1743</name>
</gene>
<reference evidence="1 2" key="1">
    <citation type="journal article" date="2012" name="Eukaryot. Cell">
        <title>Genome sequence of the fungus Glarea lozoyensis: the first genome sequence of a species from the Helotiaceae family.</title>
        <authorList>
            <person name="Youssar L."/>
            <person name="Gruening B.A."/>
            <person name="Erxleben A."/>
            <person name="Guenther S."/>
            <person name="Huettel W."/>
        </authorList>
    </citation>
    <scope>NUCLEOTIDE SEQUENCE [LARGE SCALE GENOMIC DNA]</scope>
    <source>
        <strain evidence="2">ATCC 74030 / MF5533</strain>
    </source>
</reference>
<evidence type="ECO:0000313" key="1">
    <source>
        <dbReference type="EMBL" id="EHL02150.1"/>
    </source>
</evidence>
<dbReference type="EMBL" id="AGUE01000032">
    <property type="protein sequence ID" value="EHL02150.1"/>
    <property type="molecule type" value="Genomic_DNA"/>
</dbReference>
<evidence type="ECO:0000313" key="2">
    <source>
        <dbReference type="Proteomes" id="UP000005446"/>
    </source>
</evidence>
<name>H0EH09_GLAL7</name>
<sequence>MSADDQAFLDVPRLECPERDSIIFTVDSRVCETQATSTASEVVRAAGYFTE</sequence>
<dbReference type="AlphaFoldDB" id="H0EH09"/>
<organism evidence="1 2">
    <name type="scientific">Glarea lozoyensis (strain ATCC 74030 / MF5533)</name>
    <dbReference type="NCBI Taxonomy" id="1104152"/>
    <lineage>
        <taxon>Eukaryota</taxon>
        <taxon>Fungi</taxon>
        <taxon>Dikarya</taxon>
        <taxon>Ascomycota</taxon>
        <taxon>Pezizomycotina</taxon>
        <taxon>Leotiomycetes</taxon>
        <taxon>Helotiales</taxon>
        <taxon>Helotiaceae</taxon>
        <taxon>Glarea</taxon>
    </lineage>
</organism>